<dbReference type="AlphaFoldDB" id="A0A0T6B2U0"/>
<comment type="caution">
    <text evidence="1">The sequence shown here is derived from an EMBL/GenBank/DDBJ whole genome shotgun (WGS) entry which is preliminary data.</text>
</comment>
<feature type="non-terminal residue" evidence="1">
    <location>
        <position position="1"/>
    </location>
</feature>
<evidence type="ECO:0000313" key="2">
    <source>
        <dbReference type="Proteomes" id="UP000051574"/>
    </source>
</evidence>
<name>A0A0T6B2U0_9SCAR</name>
<evidence type="ECO:0000313" key="1">
    <source>
        <dbReference type="EMBL" id="KRT81650.1"/>
    </source>
</evidence>
<sequence>LAYIPKLDENPTTQLSLNIPNAIKDRRDFRPSPHLGTYYDFPTPLPIPETKHMDGYGFDQSQRSSWIENIELTTESNWGSTSIKFPTQKPEIVTSNDHPYPFVKEESISQKNSGATTYEFITISDNNEPERSYYGFPTPGAEFQQSHLLGHKHFGLQEKPGVLDNIPWRKVVKFLSAAIPIGLFIGALTPNVINITPVNATQSRARTDEIESRTKMQLIYSSKLIDELQRKDCRRRILCELLLSAGMSKNGQEYSENFLDMFLQQEADIQEKTNELRKMLVAVKKENCEEFHCESRKRKRHVN</sequence>
<gene>
    <name evidence="1" type="ORF">AMK59_5330</name>
</gene>
<protein>
    <submittedName>
        <fullName evidence="1">Uncharacterized protein</fullName>
    </submittedName>
</protein>
<keyword evidence="2" id="KW-1185">Reference proteome</keyword>
<reference evidence="1 2" key="1">
    <citation type="submission" date="2015-09" db="EMBL/GenBank/DDBJ databases">
        <title>Draft genome of the scarab beetle Oryctes borbonicus.</title>
        <authorList>
            <person name="Meyer J.M."/>
            <person name="Markov G.V."/>
            <person name="Baskaran P."/>
            <person name="Herrmann M."/>
            <person name="Sommer R.J."/>
            <person name="Roedelsperger C."/>
        </authorList>
    </citation>
    <scope>NUCLEOTIDE SEQUENCE [LARGE SCALE GENOMIC DNA]</scope>
    <source>
        <strain evidence="1">OB123</strain>
        <tissue evidence="1">Whole animal</tissue>
    </source>
</reference>
<proteinExistence type="predicted"/>
<accession>A0A0T6B2U0</accession>
<organism evidence="1 2">
    <name type="scientific">Oryctes borbonicus</name>
    <dbReference type="NCBI Taxonomy" id="1629725"/>
    <lineage>
        <taxon>Eukaryota</taxon>
        <taxon>Metazoa</taxon>
        <taxon>Ecdysozoa</taxon>
        <taxon>Arthropoda</taxon>
        <taxon>Hexapoda</taxon>
        <taxon>Insecta</taxon>
        <taxon>Pterygota</taxon>
        <taxon>Neoptera</taxon>
        <taxon>Endopterygota</taxon>
        <taxon>Coleoptera</taxon>
        <taxon>Polyphaga</taxon>
        <taxon>Scarabaeiformia</taxon>
        <taxon>Scarabaeidae</taxon>
        <taxon>Dynastinae</taxon>
        <taxon>Oryctes</taxon>
    </lineage>
</organism>
<dbReference type="OrthoDB" id="6372754at2759"/>
<dbReference type="Proteomes" id="UP000051574">
    <property type="component" value="Unassembled WGS sequence"/>
</dbReference>
<dbReference type="EMBL" id="LJIG01016088">
    <property type="protein sequence ID" value="KRT81650.1"/>
    <property type="molecule type" value="Genomic_DNA"/>
</dbReference>